<dbReference type="InterPro" id="IPR051010">
    <property type="entry name" value="BCAA_transport"/>
</dbReference>
<reference evidence="5" key="1">
    <citation type="submission" date="2020-11" db="EMBL/GenBank/DDBJ databases">
        <title>Bacterial whole genome sequence for Caenimonas sp. DR4.4.</title>
        <authorList>
            <person name="Le V."/>
            <person name="Ko S.-R."/>
            <person name="Ahn C.-Y."/>
            <person name="Oh H.-M."/>
        </authorList>
    </citation>
    <scope>NUCLEOTIDE SEQUENCE</scope>
    <source>
        <strain evidence="5">DR4.4</strain>
    </source>
</reference>
<evidence type="ECO:0000256" key="1">
    <source>
        <dbReference type="ARBA" id="ARBA00010062"/>
    </source>
</evidence>
<dbReference type="Pfam" id="PF13458">
    <property type="entry name" value="Peripla_BP_6"/>
    <property type="match status" value="1"/>
</dbReference>
<sequence length="378" mass="39921">MKLVRTLIAAAATLAFAGAALADINVGVSLSLTGPGSGLGIPMQKQLALFPKEIAGQKINLIMLDDASDPGKGVSNTKRLVTEDKVDVILGSCITPVSAAMAPVAAEAKTLQISGAPVGVPPGQDHWLFRLPQGTEVMAHAMFEHMKKQGVKTIGFIGYTDAYGELWLKAASDEAAKNGMKIVATERFARTDTSVTPQALKLSSANPDAMIIVASGSGAAMPEKAIVERGYKGKLYQTHAAATPDLVRIGGKDVEGTFVVSGPAVVAEQLPDSHPSKKAAIDFVTNFEKANGPGSRNQFAGHSYDFAIVMQKIVPVALKAGKPGTPEFRSAMRDAMETMGRTVFSHGVMNWTKDDHWGYTNETGVMLQVKDGKFVVAQ</sequence>
<dbReference type="PANTHER" id="PTHR30483">
    <property type="entry name" value="LEUCINE-SPECIFIC-BINDING PROTEIN"/>
    <property type="match status" value="1"/>
</dbReference>
<comment type="similarity">
    <text evidence="1">Belongs to the leucine-binding protein family.</text>
</comment>
<accession>A0A931MFK8</accession>
<evidence type="ECO:0000256" key="3">
    <source>
        <dbReference type="SAM" id="SignalP"/>
    </source>
</evidence>
<dbReference type="Gene3D" id="3.40.50.2300">
    <property type="match status" value="2"/>
</dbReference>
<dbReference type="AlphaFoldDB" id="A0A931MFK8"/>
<dbReference type="EMBL" id="JADWYS010000001">
    <property type="protein sequence ID" value="MBG9386570.1"/>
    <property type="molecule type" value="Genomic_DNA"/>
</dbReference>
<gene>
    <name evidence="5" type="ORF">I5803_00915</name>
</gene>
<evidence type="ECO:0000313" key="6">
    <source>
        <dbReference type="Proteomes" id="UP000651050"/>
    </source>
</evidence>
<feature type="domain" description="Leucine-binding protein" evidence="4">
    <location>
        <begin position="24"/>
        <end position="370"/>
    </location>
</feature>
<keyword evidence="6" id="KW-1185">Reference proteome</keyword>
<dbReference type="PANTHER" id="PTHR30483:SF38">
    <property type="entry name" value="BLR7848 PROTEIN"/>
    <property type="match status" value="1"/>
</dbReference>
<dbReference type="SUPFAM" id="SSF53822">
    <property type="entry name" value="Periplasmic binding protein-like I"/>
    <property type="match status" value="1"/>
</dbReference>
<evidence type="ECO:0000259" key="4">
    <source>
        <dbReference type="Pfam" id="PF13458"/>
    </source>
</evidence>
<evidence type="ECO:0000313" key="5">
    <source>
        <dbReference type="EMBL" id="MBG9386570.1"/>
    </source>
</evidence>
<name>A0A931MFK8_9BURK</name>
<dbReference type="Proteomes" id="UP000651050">
    <property type="component" value="Unassembled WGS sequence"/>
</dbReference>
<dbReference type="InterPro" id="IPR028082">
    <property type="entry name" value="Peripla_BP_I"/>
</dbReference>
<dbReference type="CDD" id="cd06333">
    <property type="entry name" value="PBP1_ABC_RPA1789-like"/>
    <property type="match status" value="1"/>
</dbReference>
<dbReference type="InterPro" id="IPR028081">
    <property type="entry name" value="Leu-bd"/>
</dbReference>
<organism evidence="5 6">
    <name type="scientific">Caenimonas aquaedulcis</name>
    <dbReference type="NCBI Taxonomy" id="2793270"/>
    <lineage>
        <taxon>Bacteria</taxon>
        <taxon>Pseudomonadati</taxon>
        <taxon>Pseudomonadota</taxon>
        <taxon>Betaproteobacteria</taxon>
        <taxon>Burkholderiales</taxon>
        <taxon>Comamonadaceae</taxon>
        <taxon>Caenimonas</taxon>
    </lineage>
</organism>
<evidence type="ECO:0000256" key="2">
    <source>
        <dbReference type="ARBA" id="ARBA00022729"/>
    </source>
</evidence>
<keyword evidence="2 3" id="KW-0732">Signal</keyword>
<comment type="caution">
    <text evidence="5">The sequence shown here is derived from an EMBL/GenBank/DDBJ whole genome shotgun (WGS) entry which is preliminary data.</text>
</comment>
<feature type="signal peptide" evidence="3">
    <location>
        <begin position="1"/>
        <end position="22"/>
    </location>
</feature>
<protein>
    <submittedName>
        <fullName evidence="5">ABC transporter substrate-binding protein</fullName>
    </submittedName>
</protein>
<dbReference type="RefSeq" id="WP_196984547.1">
    <property type="nucleotide sequence ID" value="NZ_JADWYS010000001.1"/>
</dbReference>
<feature type="chain" id="PRO_5037886423" evidence="3">
    <location>
        <begin position="23"/>
        <end position="378"/>
    </location>
</feature>
<proteinExistence type="inferred from homology"/>